<feature type="compositionally biased region" description="Polar residues" evidence="1">
    <location>
        <begin position="76"/>
        <end position="87"/>
    </location>
</feature>
<name>A0ABD0JET6_9CAEN</name>
<proteinExistence type="predicted"/>
<dbReference type="AlphaFoldDB" id="A0ABD0JET6"/>
<evidence type="ECO:0000313" key="2">
    <source>
        <dbReference type="EMBL" id="KAK7473370.1"/>
    </source>
</evidence>
<dbReference type="EMBL" id="JACVVK020000473">
    <property type="protein sequence ID" value="KAK7473370.1"/>
    <property type="molecule type" value="Genomic_DNA"/>
</dbReference>
<reference evidence="2 3" key="1">
    <citation type="journal article" date="2023" name="Sci. Data">
        <title>Genome assembly of the Korean intertidal mud-creeper Batillaria attramentaria.</title>
        <authorList>
            <person name="Patra A.K."/>
            <person name="Ho P.T."/>
            <person name="Jun S."/>
            <person name="Lee S.J."/>
            <person name="Kim Y."/>
            <person name="Won Y.J."/>
        </authorList>
    </citation>
    <scope>NUCLEOTIDE SEQUENCE [LARGE SCALE GENOMIC DNA]</scope>
    <source>
        <strain evidence="2">Wonlab-2016</strain>
    </source>
</reference>
<organism evidence="2 3">
    <name type="scientific">Batillaria attramentaria</name>
    <dbReference type="NCBI Taxonomy" id="370345"/>
    <lineage>
        <taxon>Eukaryota</taxon>
        <taxon>Metazoa</taxon>
        <taxon>Spiralia</taxon>
        <taxon>Lophotrochozoa</taxon>
        <taxon>Mollusca</taxon>
        <taxon>Gastropoda</taxon>
        <taxon>Caenogastropoda</taxon>
        <taxon>Sorbeoconcha</taxon>
        <taxon>Cerithioidea</taxon>
        <taxon>Batillariidae</taxon>
        <taxon>Batillaria</taxon>
    </lineage>
</organism>
<gene>
    <name evidence="2" type="ORF">BaRGS_00035418</name>
</gene>
<evidence type="ECO:0000313" key="3">
    <source>
        <dbReference type="Proteomes" id="UP001519460"/>
    </source>
</evidence>
<feature type="region of interest" description="Disordered" evidence="1">
    <location>
        <begin position="62"/>
        <end position="87"/>
    </location>
</feature>
<accession>A0ABD0JET6</accession>
<dbReference type="Proteomes" id="UP001519460">
    <property type="component" value="Unassembled WGS sequence"/>
</dbReference>
<evidence type="ECO:0000256" key="1">
    <source>
        <dbReference type="SAM" id="MobiDB-lite"/>
    </source>
</evidence>
<keyword evidence="3" id="KW-1185">Reference proteome</keyword>
<comment type="caution">
    <text evidence="2">The sequence shown here is derived from an EMBL/GenBank/DDBJ whole genome shotgun (WGS) entry which is preliminary data.</text>
</comment>
<protein>
    <submittedName>
        <fullName evidence="2">Uncharacterized protein</fullName>
    </submittedName>
</protein>
<sequence length="87" mass="9297">MSALTDWGFPTVAFPCCVVKVVRLPGPRGSTTVYVGPVIPLMRKVGPAPGRVPVLVRDPTVSVTARKTDSHDSVSVRPQTESRVALE</sequence>